<gene>
    <name evidence="2" type="ORF">ANCDUO_05633</name>
</gene>
<protein>
    <submittedName>
        <fullName evidence="2">Tc5 transposase</fullName>
    </submittedName>
</protein>
<dbReference type="Proteomes" id="UP000054047">
    <property type="component" value="Unassembled WGS sequence"/>
</dbReference>
<dbReference type="GO" id="GO:0015074">
    <property type="term" value="P:DNA integration"/>
    <property type="evidence" value="ECO:0007669"/>
    <property type="project" value="TreeGrafter"/>
</dbReference>
<dbReference type="PANTHER" id="PTHR46060">
    <property type="entry name" value="MARINER MOS1 TRANSPOSASE-LIKE PROTEIN"/>
    <property type="match status" value="1"/>
</dbReference>
<feature type="region of interest" description="Disordered" evidence="1">
    <location>
        <begin position="317"/>
        <end position="336"/>
    </location>
</feature>
<dbReference type="OrthoDB" id="9970333at2759"/>
<dbReference type="GO" id="GO:0044774">
    <property type="term" value="P:mitotic DNA integrity checkpoint signaling"/>
    <property type="evidence" value="ECO:0007669"/>
    <property type="project" value="TreeGrafter"/>
</dbReference>
<feature type="region of interest" description="Disordered" evidence="1">
    <location>
        <begin position="991"/>
        <end position="1023"/>
    </location>
</feature>
<dbReference type="InterPro" id="IPR036397">
    <property type="entry name" value="RNaseH_sf"/>
</dbReference>
<organism evidence="2 3">
    <name type="scientific">Ancylostoma duodenale</name>
    <dbReference type="NCBI Taxonomy" id="51022"/>
    <lineage>
        <taxon>Eukaryota</taxon>
        <taxon>Metazoa</taxon>
        <taxon>Ecdysozoa</taxon>
        <taxon>Nematoda</taxon>
        <taxon>Chromadorea</taxon>
        <taxon>Rhabditida</taxon>
        <taxon>Rhabditina</taxon>
        <taxon>Rhabditomorpha</taxon>
        <taxon>Strongyloidea</taxon>
        <taxon>Ancylostomatidae</taxon>
        <taxon>Ancylostomatinae</taxon>
        <taxon>Ancylostoma</taxon>
    </lineage>
</organism>
<reference evidence="2 3" key="1">
    <citation type="submission" date="2013-12" db="EMBL/GenBank/DDBJ databases">
        <title>Draft genome of the parsitic nematode Ancylostoma duodenale.</title>
        <authorList>
            <person name="Mitreva M."/>
        </authorList>
    </citation>
    <scope>NUCLEOTIDE SEQUENCE [LARGE SCALE GENOMIC DNA]</scope>
    <source>
        <strain evidence="2 3">Zhejiang</strain>
    </source>
</reference>
<dbReference type="GO" id="GO:0042800">
    <property type="term" value="F:histone H3K4 methyltransferase activity"/>
    <property type="evidence" value="ECO:0007669"/>
    <property type="project" value="TreeGrafter"/>
</dbReference>
<name>A0A0C2DN33_9BILA</name>
<dbReference type="GO" id="GO:0044547">
    <property type="term" value="F:DNA topoisomerase binding"/>
    <property type="evidence" value="ECO:0007669"/>
    <property type="project" value="TreeGrafter"/>
</dbReference>
<dbReference type="InterPro" id="IPR052709">
    <property type="entry name" value="Transposase-MT_Hybrid"/>
</dbReference>
<proteinExistence type="predicted"/>
<dbReference type="GO" id="GO:0031297">
    <property type="term" value="P:replication fork processing"/>
    <property type="evidence" value="ECO:0007669"/>
    <property type="project" value="TreeGrafter"/>
</dbReference>
<dbReference type="PANTHER" id="PTHR46060:SF2">
    <property type="entry name" value="HISTONE-LYSINE N-METHYLTRANSFERASE SETMAR"/>
    <property type="match status" value="1"/>
</dbReference>
<feature type="compositionally biased region" description="Low complexity" evidence="1">
    <location>
        <begin position="155"/>
        <end position="168"/>
    </location>
</feature>
<accession>A0A0C2DN33</accession>
<dbReference type="Pfam" id="PF01359">
    <property type="entry name" value="Transposase_1"/>
    <property type="match status" value="1"/>
</dbReference>
<dbReference type="GO" id="GO:0003697">
    <property type="term" value="F:single-stranded DNA binding"/>
    <property type="evidence" value="ECO:0007669"/>
    <property type="project" value="TreeGrafter"/>
</dbReference>
<dbReference type="Gene3D" id="3.30.420.10">
    <property type="entry name" value="Ribonuclease H-like superfamily/Ribonuclease H"/>
    <property type="match status" value="1"/>
</dbReference>
<feature type="region of interest" description="Disordered" evidence="1">
    <location>
        <begin position="1"/>
        <end position="20"/>
    </location>
</feature>
<feature type="compositionally biased region" description="Acidic residues" evidence="1">
    <location>
        <begin position="939"/>
        <end position="953"/>
    </location>
</feature>
<dbReference type="GO" id="GO:0035861">
    <property type="term" value="C:site of double-strand break"/>
    <property type="evidence" value="ECO:0007669"/>
    <property type="project" value="TreeGrafter"/>
</dbReference>
<feature type="compositionally biased region" description="Basic and acidic residues" evidence="1">
    <location>
        <begin position="906"/>
        <end position="922"/>
    </location>
</feature>
<dbReference type="GO" id="GO:0005634">
    <property type="term" value="C:nucleus"/>
    <property type="evidence" value="ECO:0007669"/>
    <property type="project" value="TreeGrafter"/>
</dbReference>
<dbReference type="GO" id="GO:0000793">
    <property type="term" value="C:condensed chromosome"/>
    <property type="evidence" value="ECO:0007669"/>
    <property type="project" value="TreeGrafter"/>
</dbReference>
<feature type="region of interest" description="Disordered" evidence="1">
    <location>
        <begin position="73"/>
        <end position="115"/>
    </location>
</feature>
<feature type="region of interest" description="Disordered" evidence="1">
    <location>
        <begin position="139"/>
        <end position="172"/>
    </location>
</feature>
<evidence type="ECO:0000256" key="1">
    <source>
        <dbReference type="SAM" id="MobiDB-lite"/>
    </source>
</evidence>
<dbReference type="GO" id="GO:0003690">
    <property type="term" value="F:double-stranded DNA binding"/>
    <property type="evidence" value="ECO:0007669"/>
    <property type="project" value="TreeGrafter"/>
</dbReference>
<dbReference type="GO" id="GO:0046975">
    <property type="term" value="F:histone H3K36 methyltransferase activity"/>
    <property type="evidence" value="ECO:0007669"/>
    <property type="project" value="TreeGrafter"/>
</dbReference>
<keyword evidence="3" id="KW-1185">Reference proteome</keyword>
<dbReference type="InterPro" id="IPR001888">
    <property type="entry name" value="Transposase_1"/>
</dbReference>
<dbReference type="GO" id="GO:0000014">
    <property type="term" value="F:single-stranded DNA endodeoxyribonuclease activity"/>
    <property type="evidence" value="ECO:0007669"/>
    <property type="project" value="TreeGrafter"/>
</dbReference>
<feature type="region of interest" description="Disordered" evidence="1">
    <location>
        <begin position="904"/>
        <end position="953"/>
    </location>
</feature>
<dbReference type="GO" id="GO:0006303">
    <property type="term" value="P:double-strand break repair via nonhomologous end joining"/>
    <property type="evidence" value="ECO:0007669"/>
    <property type="project" value="TreeGrafter"/>
</dbReference>
<feature type="compositionally biased region" description="Basic and acidic residues" evidence="1">
    <location>
        <begin position="79"/>
        <end position="88"/>
    </location>
</feature>
<feature type="region of interest" description="Disordered" evidence="1">
    <location>
        <begin position="573"/>
        <end position="592"/>
    </location>
</feature>
<dbReference type="GO" id="GO:0000729">
    <property type="term" value="P:DNA double-strand break processing"/>
    <property type="evidence" value="ECO:0007669"/>
    <property type="project" value="TreeGrafter"/>
</dbReference>
<evidence type="ECO:0000313" key="3">
    <source>
        <dbReference type="Proteomes" id="UP000054047"/>
    </source>
</evidence>
<dbReference type="EMBL" id="KN728271">
    <property type="protein sequence ID" value="KIH64062.1"/>
    <property type="molecule type" value="Genomic_DNA"/>
</dbReference>
<evidence type="ECO:0000313" key="2">
    <source>
        <dbReference type="EMBL" id="KIH64062.1"/>
    </source>
</evidence>
<sequence>MHEFYNSLGEIASTSEESSEDGEHWLTRSCVCREVDVAIIVSDDCQYKFSEGQLAEVDKYECKYTSFIELAAGDDGDRESDGNGKTDSEWEAESETPVPTSMPPQRPGFATFGGRSVPLEKKYKRYITKRMVEDKKSQREKTSFFTVKSEDNEGSTTNDAAAANSPDASNEDKISSLRRTFCAVCGTQDVAENMCRPPQELEQTMVLLACLCIQKIMKLPKTTKYQLKPLGVMGRYICERHYIQAASYIGKKTEKLWGMFPRRGLYNVPGNILYNLVGDIRVHGDKIDKDVVLTISDIVNFFDNCLVTYYKNGTWKTPRKERNDEQGNGLSSSNERHAKDAPDVLAFHSQSFLSRSAFFSICSQMVLRTDSIARNFLPHKKSNGCNQGIRTVANLEEESSHDDSRPRNRVCTLCGAIRAEEETRSGSANVRQNLVLMSCLLLCNVADMESAKPTYEGMLNRRRRLCKLHYIQAANWIGEEVQKAWGKFPIHGLFGVPRKTLMNLLARLQYCVDALGVVERLEKDDLARFYGDCLTKYRQMDGWREEALQNKEEITQASLEAIQTILAEATPSGSPGNIVRKPAKRTPENKDPEIKSERRMICALCGISWPHFEMRCSEFNRPQNAMLLSSLVALEVERKYLCKSHYMEAAAFINGDLRRSRNPSDNANTVASGSNVDLLSRLQPVVQTLDEQVTLRTCDLVRFGGEFIANYRKESGKKKCGSAIEQVLNSFLNEEMSPPPDTPAKGDIKTEPGTSGTHLDTVFVDPSKGRTYCCALCGLFQPMKELCMTTVPHSRTLIMLSYSLKSNIITPDLAKKFYEDIFRSRQRICKRHFQETAAYISNYVMKVCGSVPKGGLNDVPSDVLYCLLEDVHKHLSEVEEFVSLEYGNVTNFLDFCPPKARLRRNATREQKKDNDVETRGQDEEKDVDPEVQDERKDLQDEDKDGELQDEDRDVEMHEFYNSLGEIASTLEVSSDEDDHWLRVRNVEIGDDEDLENDDNGKKDSDWEAESENPVPTFRPPQRPGFVTFGSKSISLEKVKFAIAYYRLGSKGYRPLSTMRHRFRWIRSRNDMEKLRTIEKQVGEKALKKYKKYIMKRMIEDKKAQRDKTSFFTVKSEGDESSTANDAAAANSPDASDEGKISSLRRTFCAVCGTQDVPENMRRPPQEVEHTVVLLACLRMQRVIELPETKNVYSKPLGVMGRYICKRHYMQAASYIGKKIEKLWGKFPRGGLCNVPGNILCNLLRDLRVYSYNIDKDVVLTSSHIVNFFDGCLATYYKNDGWNRRRKERNDEQSNGLSSSSEFHAKDASESLFKAEQEAALLEEANAADLVAHSSLHSLKVEEESLPAEDVKPSCSTDCSVNRLRSSEIPSSQEEQRLESGYPVKQEDDFCGTKPVLTEQQRYIRLQNCASLLECSSNELLLSRLVTFGERWILYDMEEQTARCVNEKELPKKLESHQRKLLLAVWWTAAGAVHHAFHRNCDAITEEWYCEGLVSMHRKLPLQQRSLRNETRTGVFFSAGINKLVSRWKKCLEANGDYFDE</sequence>